<reference evidence="2 3" key="1">
    <citation type="submission" date="2024-03" db="EMBL/GenBank/DDBJ databases">
        <title>Draft genome sequence of Pseudonocardia nematodicida JCM 31783.</title>
        <authorList>
            <person name="Butdee W."/>
            <person name="Duangmal K."/>
        </authorList>
    </citation>
    <scope>NUCLEOTIDE SEQUENCE [LARGE SCALE GENOMIC DNA]</scope>
    <source>
        <strain evidence="2 3">JCM 31783</strain>
    </source>
</reference>
<dbReference type="InterPro" id="IPR050228">
    <property type="entry name" value="Carboxylesterase_BioH"/>
</dbReference>
<dbReference type="RefSeq" id="WP_349297105.1">
    <property type="nucleotide sequence ID" value="NZ_JBEDNQ010000002.1"/>
</dbReference>
<proteinExistence type="predicted"/>
<dbReference type="InterPro" id="IPR000073">
    <property type="entry name" value="AB_hydrolase_1"/>
</dbReference>
<dbReference type="InterPro" id="IPR033124">
    <property type="entry name" value="Ser_caboxypep_his_AS"/>
</dbReference>
<accession>A0ABV1K6B5</accession>
<dbReference type="InterPro" id="IPR029058">
    <property type="entry name" value="AB_hydrolase_fold"/>
</dbReference>
<sequence length="294" mass="31574">MPLSAAVDDFQLAYDRHGDTGAPPVVLLHGWPGDRTDMAAVAEELAGTHDVVVPDLRGFGQSDSHDRDPVEHYGAAAQARSVAGLLDELGLTGVVAGGYDVGSRVAQRLAADRPELLRALVVTPPAPGVGRRILGDGPMREFWYQAFHQLELAEQLVDGNADAVRAYLRHFWSHWSGPDFTVADDRLDHLTATYSPPGAFVASVGWYRAGGGVVARSLAETTPDATDRIGVPTTFLWPEHDPLFPREWSDRVGEFFADVTVTPVDGVGHFVPVEAPVVFSRAVAAAAARSGRPR</sequence>
<gene>
    <name evidence="2" type="ORF">WIS52_06000</name>
</gene>
<keyword evidence="3" id="KW-1185">Reference proteome</keyword>
<dbReference type="Pfam" id="PF00561">
    <property type="entry name" value="Abhydrolase_1"/>
    <property type="match status" value="1"/>
</dbReference>
<protein>
    <submittedName>
        <fullName evidence="2">Alpha/beta hydrolase</fullName>
    </submittedName>
</protein>
<evidence type="ECO:0000259" key="1">
    <source>
        <dbReference type="Pfam" id="PF00561"/>
    </source>
</evidence>
<dbReference type="EMBL" id="JBEDNQ010000002">
    <property type="protein sequence ID" value="MEQ3550017.1"/>
    <property type="molecule type" value="Genomic_DNA"/>
</dbReference>
<dbReference type="GO" id="GO:0016787">
    <property type="term" value="F:hydrolase activity"/>
    <property type="evidence" value="ECO:0007669"/>
    <property type="project" value="UniProtKB-KW"/>
</dbReference>
<comment type="caution">
    <text evidence="2">The sequence shown here is derived from an EMBL/GenBank/DDBJ whole genome shotgun (WGS) entry which is preliminary data.</text>
</comment>
<dbReference type="Proteomes" id="UP001494902">
    <property type="component" value="Unassembled WGS sequence"/>
</dbReference>
<keyword evidence="2" id="KW-0378">Hydrolase</keyword>
<dbReference type="SUPFAM" id="SSF53474">
    <property type="entry name" value="alpha/beta-Hydrolases"/>
    <property type="match status" value="1"/>
</dbReference>
<dbReference type="PANTHER" id="PTHR43194">
    <property type="entry name" value="HYDROLASE ALPHA/BETA FOLD FAMILY"/>
    <property type="match status" value="1"/>
</dbReference>
<evidence type="ECO:0000313" key="2">
    <source>
        <dbReference type="EMBL" id="MEQ3550017.1"/>
    </source>
</evidence>
<dbReference type="Gene3D" id="3.40.50.1820">
    <property type="entry name" value="alpha/beta hydrolase"/>
    <property type="match status" value="1"/>
</dbReference>
<dbReference type="PANTHER" id="PTHR43194:SF2">
    <property type="entry name" value="PEROXISOMAL MEMBRANE PROTEIN LPX1"/>
    <property type="match status" value="1"/>
</dbReference>
<evidence type="ECO:0000313" key="3">
    <source>
        <dbReference type="Proteomes" id="UP001494902"/>
    </source>
</evidence>
<feature type="domain" description="AB hydrolase-1" evidence="1">
    <location>
        <begin position="23"/>
        <end position="276"/>
    </location>
</feature>
<dbReference type="PROSITE" id="PS00560">
    <property type="entry name" value="CARBOXYPEPT_SER_HIS"/>
    <property type="match status" value="1"/>
</dbReference>
<organism evidence="2 3">
    <name type="scientific">Pseudonocardia nematodicida</name>
    <dbReference type="NCBI Taxonomy" id="1206997"/>
    <lineage>
        <taxon>Bacteria</taxon>
        <taxon>Bacillati</taxon>
        <taxon>Actinomycetota</taxon>
        <taxon>Actinomycetes</taxon>
        <taxon>Pseudonocardiales</taxon>
        <taxon>Pseudonocardiaceae</taxon>
        <taxon>Pseudonocardia</taxon>
    </lineage>
</organism>
<name>A0ABV1K6B5_9PSEU</name>